<dbReference type="EMBL" id="CAJGYM010000026">
    <property type="protein sequence ID" value="CAD6192191.1"/>
    <property type="molecule type" value="Genomic_DNA"/>
</dbReference>
<name>A0A8S1HCH0_9PELO</name>
<comment type="caution">
    <text evidence="1">The sequence shown here is derived from an EMBL/GenBank/DDBJ whole genome shotgun (WGS) entry which is preliminary data.</text>
</comment>
<evidence type="ECO:0000313" key="1">
    <source>
        <dbReference type="EMBL" id="CAD6192191.1"/>
    </source>
</evidence>
<accession>A0A8S1HCH0</accession>
<organism evidence="1 2">
    <name type="scientific">Caenorhabditis auriculariae</name>
    <dbReference type="NCBI Taxonomy" id="2777116"/>
    <lineage>
        <taxon>Eukaryota</taxon>
        <taxon>Metazoa</taxon>
        <taxon>Ecdysozoa</taxon>
        <taxon>Nematoda</taxon>
        <taxon>Chromadorea</taxon>
        <taxon>Rhabditida</taxon>
        <taxon>Rhabditina</taxon>
        <taxon>Rhabditomorpha</taxon>
        <taxon>Rhabditoidea</taxon>
        <taxon>Rhabditidae</taxon>
        <taxon>Peloderinae</taxon>
        <taxon>Caenorhabditis</taxon>
    </lineage>
</organism>
<evidence type="ECO:0000313" key="2">
    <source>
        <dbReference type="Proteomes" id="UP000835052"/>
    </source>
</evidence>
<keyword evidence="2" id="KW-1185">Reference proteome</keyword>
<reference evidence="1" key="1">
    <citation type="submission" date="2020-10" db="EMBL/GenBank/DDBJ databases">
        <authorList>
            <person name="Kikuchi T."/>
        </authorList>
    </citation>
    <scope>NUCLEOTIDE SEQUENCE</scope>
    <source>
        <strain evidence="1">NKZ352</strain>
    </source>
</reference>
<dbReference type="AlphaFoldDB" id="A0A8S1HCH0"/>
<sequence>MLPFASRFRSDALKGTAVQPLRVDTFSLRTKSFTTPMSLKSKRAVTSKQISKFLSRLFSVRKLTRLKTTYAWDYRKVEEQVSRPQAGRRLDFHRNATATR</sequence>
<dbReference type="Proteomes" id="UP000835052">
    <property type="component" value="Unassembled WGS sequence"/>
</dbReference>
<protein>
    <submittedName>
        <fullName evidence="1">Uncharacterized protein</fullName>
    </submittedName>
</protein>
<proteinExistence type="predicted"/>
<gene>
    <name evidence="1" type="ORF">CAUJ_LOCUS8110</name>
</gene>